<feature type="compositionally biased region" description="Polar residues" evidence="1">
    <location>
        <begin position="215"/>
        <end position="239"/>
    </location>
</feature>
<feature type="compositionally biased region" description="Polar residues" evidence="1">
    <location>
        <begin position="346"/>
        <end position="365"/>
    </location>
</feature>
<proteinExistence type="predicted"/>
<sequence length="899" mass="96695">MGSSTKKSTRRGGRRATVAAATTPERKGKGMGGMLKETWDKTVGMTTLLKRSATTDDATGNHQKQDEDEEEDRPTLVRNTKTGSRRDILRAHKSHSSSNLSGSLRNLSGLVKQTGITTLAEQIQEADAAEAASVCKARQENIRLRRSRRESITGNRRRRSSSGTRMPKSNSTGGTSSSQQQHHHQGPPSTRRVSTKTLRRTSSHNPNAGGPALKTTKQPSGNNKTKPLRRTTSYGTMSKKTFKIDEYGTTAANSSDDKPKETMKRANSHNALLKKAKEQQQQPQQQQGELGNSSGNNSHAHSAAPGMRRTTSHGSTLKKFSGDTMGISASENAKWTSRRSKKTIKRASSQRGLLGSSSEPTQESTKTTKEGGNRRKHHHHHKSIRRTTSRDTVESSAKEDSGGSVSSGSSPRKNHRRANKRPTVKKSKSQSTLGSTGDDGIVVGTNATNNRRKKKAPTMKKAKSQSSLFLKAKGQRRTSRNKHKEQDDTPVSPLSALIKDRSPLDSLINDIAALKASANRGNKSLESIIRDLAVTPKAAVSIDRDTTDAAAELSTPDKYKATCWDSLIDKLNNNNNNNTPQQQQGHVVSDVLSTIQSVASNMELSVDDDIKSEATSIMEEGKVDALLQDKESLNALIDGIAKLKAGANKRRSSLNCILADLALGDSPKTSTAAISLMTMTPKSTAAVVGGGVSPNELIEDRTTNALAGLGAKQKVSLAAEIGFLAPLTELTEHSRDTTPSSVVVKAQQDKDLNVKQGEMAEKNVASSEEASPLSENEQGQKVEIISLEDVMEKASCDDDDDDEDLKNASFVSEDSTIASMEAATSLDMEETIHQAVENALHQAGTVHTRNLDKPQGDAAVALNDLLDHIRNDETDPISRSATLAAVSVLTKSSNVAVGS</sequence>
<keyword evidence="3" id="KW-1185">Reference proteome</keyword>
<feature type="compositionally biased region" description="Basic residues" evidence="1">
    <location>
        <begin position="412"/>
        <end position="428"/>
    </location>
</feature>
<feature type="region of interest" description="Disordered" evidence="1">
    <location>
        <begin position="732"/>
        <end position="780"/>
    </location>
</feature>
<feature type="region of interest" description="Disordered" evidence="1">
    <location>
        <begin position="145"/>
        <end position="239"/>
    </location>
</feature>
<dbReference type="AlphaFoldDB" id="A0A9N8ERN0"/>
<feature type="compositionally biased region" description="Basic and acidic residues" evidence="1">
    <location>
        <begin position="388"/>
        <end position="401"/>
    </location>
</feature>
<feature type="compositionally biased region" description="Low complexity" evidence="1">
    <location>
        <begin position="279"/>
        <end position="304"/>
    </location>
</feature>
<feature type="region of interest" description="Disordered" evidence="1">
    <location>
        <begin position="1"/>
        <end position="104"/>
    </location>
</feature>
<accession>A0A9N8ERN0</accession>
<gene>
    <name evidence="2" type="ORF">SEMRO_1492_G277230.1</name>
</gene>
<feature type="compositionally biased region" description="Basic residues" evidence="1">
    <location>
        <begin position="374"/>
        <end position="387"/>
    </location>
</feature>
<protein>
    <submittedName>
        <fullName evidence="2">Uncharacterized protein</fullName>
    </submittedName>
</protein>
<evidence type="ECO:0000313" key="2">
    <source>
        <dbReference type="EMBL" id="CAB9524089.1"/>
    </source>
</evidence>
<feature type="compositionally biased region" description="Basic residues" evidence="1">
    <location>
        <begin position="193"/>
        <end position="202"/>
    </location>
</feature>
<evidence type="ECO:0000256" key="1">
    <source>
        <dbReference type="SAM" id="MobiDB-lite"/>
    </source>
</evidence>
<feature type="compositionally biased region" description="Polar residues" evidence="1">
    <location>
        <begin position="764"/>
        <end position="779"/>
    </location>
</feature>
<feature type="compositionally biased region" description="Basic and acidic residues" evidence="1">
    <location>
        <begin position="747"/>
        <end position="761"/>
    </location>
</feature>
<feature type="compositionally biased region" description="Basic residues" evidence="1">
    <location>
        <begin position="336"/>
        <end position="345"/>
    </location>
</feature>
<feature type="compositionally biased region" description="Basic residues" evidence="1">
    <location>
        <begin position="450"/>
        <end position="463"/>
    </location>
</feature>
<dbReference type="EMBL" id="CAICTM010001490">
    <property type="protein sequence ID" value="CAB9524089.1"/>
    <property type="molecule type" value="Genomic_DNA"/>
</dbReference>
<feature type="compositionally biased region" description="Basic residues" evidence="1">
    <location>
        <begin position="473"/>
        <end position="483"/>
    </location>
</feature>
<comment type="caution">
    <text evidence="2">The sequence shown here is derived from an EMBL/GenBank/DDBJ whole genome shotgun (WGS) entry which is preliminary data.</text>
</comment>
<reference evidence="2" key="1">
    <citation type="submission" date="2020-06" db="EMBL/GenBank/DDBJ databases">
        <authorList>
            <consortium name="Plant Systems Biology data submission"/>
        </authorList>
    </citation>
    <scope>NUCLEOTIDE SEQUENCE</scope>
    <source>
        <strain evidence="2">D6</strain>
    </source>
</reference>
<feature type="compositionally biased region" description="Low complexity" evidence="1">
    <location>
        <begin position="171"/>
        <end position="190"/>
    </location>
</feature>
<evidence type="ECO:0000313" key="3">
    <source>
        <dbReference type="Proteomes" id="UP001153069"/>
    </source>
</evidence>
<dbReference type="Proteomes" id="UP001153069">
    <property type="component" value="Unassembled WGS sequence"/>
</dbReference>
<feature type="region of interest" description="Disordered" evidence="1">
    <location>
        <begin position="273"/>
        <end position="497"/>
    </location>
</feature>
<organism evidence="2 3">
    <name type="scientific">Seminavis robusta</name>
    <dbReference type="NCBI Taxonomy" id="568900"/>
    <lineage>
        <taxon>Eukaryota</taxon>
        <taxon>Sar</taxon>
        <taxon>Stramenopiles</taxon>
        <taxon>Ochrophyta</taxon>
        <taxon>Bacillariophyta</taxon>
        <taxon>Bacillariophyceae</taxon>
        <taxon>Bacillariophycidae</taxon>
        <taxon>Naviculales</taxon>
        <taxon>Naviculaceae</taxon>
        <taxon>Seminavis</taxon>
    </lineage>
</organism>
<name>A0A9N8ERN0_9STRA</name>